<dbReference type="Pfam" id="PF05685">
    <property type="entry name" value="Uma2"/>
    <property type="match status" value="1"/>
</dbReference>
<keyword evidence="3" id="KW-1185">Reference proteome</keyword>
<dbReference type="Proteomes" id="UP000010472">
    <property type="component" value="Chromosome"/>
</dbReference>
<dbReference type="STRING" id="1173022.Cri9333_1005"/>
<dbReference type="InterPro" id="IPR011335">
    <property type="entry name" value="Restrct_endonuc-II-like"/>
</dbReference>
<dbReference type="PANTHER" id="PTHR36558:SF1">
    <property type="entry name" value="RESTRICTION ENDONUCLEASE DOMAIN-CONTAINING PROTEIN-RELATED"/>
    <property type="match status" value="1"/>
</dbReference>
<dbReference type="SUPFAM" id="SSF52980">
    <property type="entry name" value="Restriction endonuclease-like"/>
    <property type="match status" value="1"/>
</dbReference>
<evidence type="ECO:0000313" key="2">
    <source>
        <dbReference type="EMBL" id="AFZ11920.1"/>
    </source>
</evidence>
<dbReference type="InterPro" id="IPR012296">
    <property type="entry name" value="Nuclease_put_TT1808"/>
</dbReference>
<dbReference type="EMBL" id="CP003620">
    <property type="protein sequence ID" value="AFZ11920.1"/>
    <property type="molecule type" value="Genomic_DNA"/>
</dbReference>
<dbReference type="PATRIC" id="fig|1173022.3.peg.1090"/>
<dbReference type="KEGG" id="cep:Cri9333_1005"/>
<reference evidence="2 3" key="1">
    <citation type="submission" date="2012-06" db="EMBL/GenBank/DDBJ databases">
        <title>Finished chromosome of genome of Crinalium epipsammum PCC 9333.</title>
        <authorList>
            <consortium name="US DOE Joint Genome Institute"/>
            <person name="Gugger M."/>
            <person name="Coursin T."/>
            <person name="Rippka R."/>
            <person name="Tandeau De Marsac N."/>
            <person name="Huntemann M."/>
            <person name="Wei C.-L."/>
            <person name="Han J."/>
            <person name="Detter J.C."/>
            <person name="Han C."/>
            <person name="Tapia R."/>
            <person name="Davenport K."/>
            <person name="Daligault H."/>
            <person name="Erkkila T."/>
            <person name="Gu W."/>
            <person name="Munk A.C.C."/>
            <person name="Teshima H."/>
            <person name="Xu Y."/>
            <person name="Chain P."/>
            <person name="Chen A."/>
            <person name="Krypides N."/>
            <person name="Mavromatis K."/>
            <person name="Markowitz V."/>
            <person name="Szeto E."/>
            <person name="Ivanova N."/>
            <person name="Mikhailova N."/>
            <person name="Ovchinnikova G."/>
            <person name="Pagani I."/>
            <person name="Pati A."/>
            <person name="Goodwin L."/>
            <person name="Peters L."/>
            <person name="Pitluck S."/>
            <person name="Woyke T."/>
            <person name="Kerfeld C."/>
        </authorList>
    </citation>
    <scope>NUCLEOTIDE SEQUENCE [LARGE SCALE GENOMIC DNA]</scope>
    <source>
        <strain evidence="2 3">PCC 9333</strain>
    </source>
</reference>
<proteinExistence type="predicted"/>
<gene>
    <name evidence="2" type="ORF">Cri9333_1005</name>
</gene>
<evidence type="ECO:0000313" key="3">
    <source>
        <dbReference type="Proteomes" id="UP000010472"/>
    </source>
</evidence>
<sequence length="183" mass="21294">MSVRSPLPNLTVKEYLDGELVSDIRHEYIAGQVFAMAGASANHNLIAGNMYSRLRSHLRGSKCSTFMSDMKVRIQTADIFYYPDVLVSCDPKDTDDYCKTQPCLIIEVVSRSTATIDLREKLLNYRQIESLKEYILISQDRIKIEVYRQDDQGQWWLETLGKEDELQLESVGLRIVWRKYMRM</sequence>
<dbReference type="Gene3D" id="3.90.1570.10">
    <property type="entry name" value="tt1808, chain A"/>
    <property type="match status" value="1"/>
</dbReference>
<evidence type="ECO:0000259" key="1">
    <source>
        <dbReference type="Pfam" id="PF05685"/>
    </source>
</evidence>
<dbReference type="CDD" id="cd06260">
    <property type="entry name" value="DUF820-like"/>
    <property type="match status" value="1"/>
</dbReference>
<dbReference type="eggNOG" id="COG4636">
    <property type="taxonomic scope" value="Bacteria"/>
</dbReference>
<accession>K9VXN8</accession>
<dbReference type="InterPro" id="IPR008538">
    <property type="entry name" value="Uma2"/>
</dbReference>
<protein>
    <recommendedName>
        <fullName evidence="1">Putative restriction endonuclease domain-containing protein</fullName>
    </recommendedName>
</protein>
<dbReference type="HOGENOM" id="CLU_076312_6_2_3"/>
<organism evidence="2 3">
    <name type="scientific">Crinalium epipsammum PCC 9333</name>
    <dbReference type="NCBI Taxonomy" id="1173022"/>
    <lineage>
        <taxon>Bacteria</taxon>
        <taxon>Bacillati</taxon>
        <taxon>Cyanobacteriota</taxon>
        <taxon>Cyanophyceae</taxon>
        <taxon>Gomontiellales</taxon>
        <taxon>Gomontiellaceae</taxon>
        <taxon>Crinalium</taxon>
    </lineage>
</organism>
<feature type="domain" description="Putative restriction endonuclease" evidence="1">
    <location>
        <begin position="14"/>
        <end position="169"/>
    </location>
</feature>
<dbReference type="AlphaFoldDB" id="K9VXN8"/>
<dbReference type="PANTHER" id="PTHR36558">
    <property type="entry name" value="GLR1098 PROTEIN"/>
    <property type="match status" value="1"/>
</dbReference>
<name>K9VXN8_9CYAN</name>